<protein>
    <recommendedName>
        <fullName evidence="17">AAA+ ATPase domain-containing protein</fullName>
    </recommendedName>
</protein>
<dbReference type="InterPro" id="IPR041569">
    <property type="entry name" value="AAA_lid_3"/>
</dbReference>
<comment type="similarity">
    <text evidence="3">In the N-terminal section; belongs to the AAA ATPase family.</text>
</comment>
<keyword evidence="16" id="KW-1185">Reference proteome</keyword>
<evidence type="ECO:0000313" key="16">
    <source>
        <dbReference type="Proteomes" id="UP001150538"/>
    </source>
</evidence>
<evidence type="ECO:0000256" key="10">
    <source>
        <dbReference type="ARBA" id="ARBA00022840"/>
    </source>
</evidence>
<dbReference type="InterPro" id="IPR003960">
    <property type="entry name" value="ATPase_AAA_CS"/>
</dbReference>
<dbReference type="Gene3D" id="3.10.28.10">
    <property type="entry name" value="Homing endonucleases"/>
    <property type="match status" value="1"/>
</dbReference>
<dbReference type="SUPFAM" id="SSF51294">
    <property type="entry name" value="Hedgehog/intein (Hint) domain"/>
    <property type="match status" value="1"/>
</dbReference>
<evidence type="ECO:0000256" key="11">
    <source>
        <dbReference type="ARBA" id="ARBA00023000"/>
    </source>
</evidence>
<evidence type="ECO:0000256" key="4">
    <source>
        <dbReference type="ARBA" id="ARBA00022670"/>
    </source>
</evidence>
<keyword evidence="9" id="KW-0862">Zinc</keyword>
<dbReference type="PROSITE" id="PS50817">
    <property type="entry name" value="INTEIN_N_TER"/>
    <property type="match status" value="1"/>
</dbReference>
<keyword evidence="5" id="KW-0479">Metal-binding</keyword>
<evidence type="ECO:0000256" key="5">
    <source>
        <dbReference type="ARBA" id="ARBA00022723"/>
    </source>
</evidence>
<dbReference type="Proteomes" id="UP001150538">
    <property type="component" value="Unassembled WGS sequence"/>
</dbReference>
<evidence type="ECO:0000256" key="3">
    <source>
        <dbReference type="ARBA" id="ARBA00010550"/>
    </source>
</evidence>
<keyword evidence="8" id="KW-0068">Autocatalytic cleavage</keyword>
<feature type="domain" description="AAA+ ATPase" evidence="14">
    <location>
        <begin position="590"/>
        <end position="1092"/>
    </location>
</feature>
<dbReference type="InterPro" id="IPR003587">
    <property type="entry name" value="Hint_dom_N"/>
</dbReference>
<dbReference type="SMART" id="SM00306">
    <property type="entry name" value="HintN"/>
    <property type="match status" value="1"/>
</dbReference>
<dbReference type="Pfam" id="PF17862">
    <property type="entry name" value="AAA_lid_3"/>
    <property type="match status" value="1"/>
</dbReference>
<dbReference type="SMART" id="SM00382">
    <property type="entry name" value="AAA"/>
    <property type="match status" value="1"/>
</dbReference>
<evidence type="ECO:0000256" key="12">
    <source>
        <dbReference type="ARBA" id="ARBA00023049"/>
    </source>
</evidence>
<reference evidence="15" key="1">
    <citation type="submission" date="2022-07" db="EMBL/GenBank/DDBJ databases">
        <title>Phylogenomic reconstructions and comparative analyses of Kickxellomycotina fungi.</title>
        <authorList>
            <person name="Reynolds N.K."/>
            <person name="Stajich J.E."/>
            <person name="Barry K."/>
            <person name="Grigoriev I.V."/>
            <person name="Crous P."/>
            <person name="Smith M.E."/>
        </authorList>
    </citation>
    <scope>NUCLEOTIDE SEQUENCE</scope>
    <source>
        <strain evidence="15">NBRC 100468</strain>
    </source>
</reference>
<dbReference type="GO" id="GO:0004222">
    <property type="term" value="F:metalloendopeptidase activity"/>
    <property type="evidence" value="ECO:0007669"/>
    <property type="project" value="InterPro"/>
</dbReference>
<dbReference type="PANTHER" id="PTHR23076">
    <property type="entry name" value="METALLOPROTEASE M41 FTSH"/>
    <property type="match status" value="1"/>
</dbReference>
<proteinExistence type="inferred from homology"/>
<dbReference type="InterPro" id="IPR037219">
    <property type="entry name" value="Peptidase_M41-like"/>
</dbReference>
<evidence type="ECO:0008006" key="17">
    <source>
        <dbReference type="Google" id="ProtNLM"/>
    </source>
</evidence>
<dbReference type="Gene3D" id="1.20.58.760">
    <property type="entry name" value="Peptidase M41"/>
    <property type="match status" value="1"/>
</dbReference>
<keyword evidence="12" id="KW-0482">Metalloprotease</keyword>
<dbReference type="Gene3D" id="2.170.16.10">
    <property type="entry name" value="Hedgehog/Intein (Hint) domain"/>
    <property type="match status" value="1"/>
</dbReference>
<evidence type="ECO:0000259" key="14">
    <source>
        <dbReference type="SMART" id="SM00382"/>
    </source>
</evidence>
<gene>
    <name evidence="15" type="ORF">H4219_002566</name>
</gene>
<sequence length="1362" mass="148897">MQAALPTSNSSGVGSLALSIVFNHVQELGNSAANYISKRTTNATSSASQSVSNAATADNKAQVLLQRQEIKPAFDNDMPINTQNPNKLSSNGLPCTTNATNSIAMQSNSDHTLKDNRNNNVVAGEHIEQRGGGIFDAQILEAYRNNLIPLSNMVALEQKEEDMLKNVDFVKAADLFWDRYSDQLEGSQGPSHVSTSLLTNVTQLLFPQTRAYSKNVTTTMPHYYSQTAMNNGKNFRVPLLSRNGNSNSSIDSKRFCGTRSYSSVTNTNRGWGSFSGMGKSPVFGDDASSSNRNTTLDGFDNRNSNSMFAQYDIQNQRKIASLKSLADNHPRDPDLQNSYYRELLRPEMGASKAPLVVARIEQNEYATDIDGLQLYLIALMRSQVTPERAAYRLIGLLRDRPTLVTSITGSNDGDGEILRSLAAKNGVDLGVKSAEGYDDGSLGSSLKTIASSIFGNTKPTDKSESSAFNDSASKSDLYNGRGGVGGGTPENPLHVTVHEQQGGWFKRFTGWIATVLIYAAVIYYFTRLNVSSDGLMKAASGGPSEFNPENSKKAYTFSDVQGCEEAKAELQELVQFLKNPQKFTMLGGKLPRGALLTGPPGTGKTLLARAVAGEAGVPFFFMSGSEFDEMYVGVGASVTGDTPVLVKDSSSGEPKLVEIGSYIDQFYPDGQKDYVIHVEGVQTLGYIRTSKDQEGPDGTHEFMCSAWKNVKGVYRHKVDEIYEIHYNGGGIVRTTGDHSVFIRRNNGILAIQTKDIQPGDVLVNIPATRNAASEFLKDQYSLSELETSNGLKIKPTPELSFLFGCFAQSPTFTTTAADLAQECVHALDAIFGYKTETDIRSSTEGDIFEITCSNDQVLQIIHEYAISTSSKDASSQRIKIPSYIWDLSATHTMAYLNGLYGLKVGSEANNHVDIYVEDENLATEVAWLCRMHNISAKRSATTEQESGKWVVSCSFETKLTSSELVVVEQIVRKDFDGYVYDFCGCENEAFFGGHTQPLLLHNSRIRQLFTAARQKAPAIIFIDEIDAIGSRRNPRDQSYMKQTLNQLLVELDGFNQSEGVVVIGATNFPELLDKALTRPGRFDRIVEVPLPDVRGRIAILKLHSKKVLIHPSVDLSVIARGTPGFSGADLQNLVNLAAIHASKSGAAIVGLKDLEFAKDKIIMGTERRSAVVTDESKKLTAYHEGGHALVALYTPGAMPLHKATIMPRGHALGITVQLPELDRDSFTKTEYLAQIDVCMGGRVAEHLVFGEGAVTSGASSDLTKATHVATNMVTKFGMSDEIGVVAYSDEELSKLSSEGKMKIEQEIKRLNDEARERATHLLTKHRVELDRLAQALLEYETLNREEIELVVKGLPLNRPPLE</sequence>
<dbReference type="InterPro" id="IPR036844">
    <property type="entry name" value="Hint_dom_sf"/>
</dbReference>
<dbReference type="InterPro" id="IPR003959">
    <property type="entry name" value="ATPase_AAA_core"/>
</dbReference>
<dbReference type="SUPFAM" id="SSF52540">
    <property type="entry name" value="P-loop containing nucleoside triphosphate hydrolases"/>
    <property type="match status" value="1"/>
</dbReference>
<dbReference type="Pfam" id="PF01434">
    <property type="entry name" value="Peptidase_M41"/>
    <property type="match status" value="1"/>
</dbReference>
<organism evidence="15 16">
    <name type="scientific">Mycoemilia scoparia</name>
    <dbReference type="NCBI Taxonomy" id="417184"/>
    <lineage>
        <taxon>Eukaryota</taxon>
        <taxon>Fungi</taxon>
        <taxon>Fungi incertae sedis</taxon>
        <taxon>Zoopagomycota</taxon>
        <taxon>Kickxellomycotina</taxon>
        <taxon>Kickxellomycetes</taxon>
        <taxon>Kickxellales</taxon>
        <taxon>Kickxellaceae</taxon>
        <taxon>Mycoemilia</taxon>
    </lineage>
</organism>
<evidence type="ECO:0000256" key="7">
    <source>
        <dbReference type="ARBA" id="ARBA00022801"/>
    </source>
</evidence>
<dbReference type="GO" id="GO:0046872">
    <property type="term" value="F:metal ion binding"/>
    <property type="evidence" value="ECO:0007669"/>
    <property type="project" value="UniProtKB-KW"/>
</dbReference>
<dbReference type="InterPro" id="IPR006141">
    <property type="entry name" value="Intein_N"/>
</dbReference>
<dbReference type="GO" id="GO:0016539">
    <property type="term" value="P:intein-mediated protein splicing"/>
    <property type="evidence" value="ECO:0007669"/>
    <property type="project" value="InterPro"/>
</dbReference>
<dbReference type="CDD" id="cd00081">
    <property type="entry name" value="Hint"/>
    <property type="match status" value="1"/>
</dbReference>
<evidence type="ECO:0000256" key="2">
    <source>
        <dbReference type="ARBA" id="ARBA00010044"/>
    </source>
</evidence>
<keyword evidence="7" id="KW-0378">Hydrolase</keyword>
<dbReference type="PANTHER" id="PTHR23076:SF97">
    <property type="entry name" value="ATP-DEPENDENT ZINC METALLOPROTEASE YME1L1"/>
    <property type="match status" value="1"/>
</dbReference>
<feature type="domain" description="Hint" evidence="13">
    <location>
        <begin position="635"/>
        <end position="766"/>
    </location>
</feature>
<dbReference type="FunFam" id="1.10.8.60:FF:000001">
    <property type="entry name" value="ATP-dependent zinc metalloprotease FtsH"/>
    <property type="match status" value="1"/>
</dbReference>
<dbReference type="GO" id="GO:0005743">
    <property type="term" value="C:mitochondrial inner membrane"/>
    <property type="evidence" value="ECO:0007669"/>
    <property type="project" value="TreeGrafter"/>
</dbReference>
<comment type="caution">
    <text evidence="15">The sequence shown here is derived from an EMBL/GenBank/DDBJ whole genome shotgun (WGS) entry which is preliminary data.</text>
</comment>
<dbReference type="OrthoDB" id="1413014at2759"/>
<keyword evidence="6" id="KW-0547">Nucleotide-binding</keyword>
<dbReference type="GO" id="GO:0007005">
    <property type="term" value="P:mitochondrion organization"/>
    <property type="evidence" value="ECO:0007669"/>
    <property type="project" value="TreeGrafter"/>
</dbReference>
<dbReference type="FunFam" id="1.20.58.760:FF:000002">
    <property type="entry name" value="ATP-dependent zinc metalloprotease FtsH"/>
    <property type="match status" value="1"/>
</dbReference>
<evidence type="ECO:0000259" key="13">
    <source>
        <dbReference type="SMART" id="SM00306"/>
    </source>
</evidence>
<evidence type="ECO:0000313" key="15">
    <source>
        <dbReference type="EMBL" id="KAJ1918472.1"/>
    </source>
</evidence>
<keyword evidence="4" id="KW-0645">Protease</keyword>
<comment type="similarity">
    <text evidence="2">In the C-terminal section; belongs to the peptidase M41 family.</text>
</comment>
<evidence type="ECO:0000256" key="6">
    <source>
        <dbReference type="ARBA" id="ARBA00022741"/>
    </source>
</evidence>
<dbReference type="Pfam" id="PF00004">
    <property type="entry name" value="AAA"/>
    <property type="match status" value="2"/>
</dbReference>
<dbReference type="GO" id="GO:0004176">
    <property type="term" value="F:ATP-dependent peptidase activity"/>
    <property type="evidence" value="ECO:0007669"/>
    <property type="project" value="InterPro"/>
</dbReference>
<keyword evidence="10" id="KW-0067">ATP-binding</keyword>
<name>A0A9W8A0V4_9FUNG</name>
<evidence type="ECO:0000256" key="8">
    <source>
        <dbReference type="ARBA" id="ARBA00022813"/>
    </source>
</evidence>
<dbReference type="SUPFAM" id="SSF140990">
    <property type="entry name" value="FtsH protease domain-like"/>
    <property type="match status" value="1"/>
</dbReference>
<dbReference type="InterPro" id="IPR027434">
    <property type="entry name" value="Homing_endonucl"/>
</dbReference>
<dbReference type="GO" id="GO:0005524">
    <property type="term" value="F:ATP binding"/>
    <property type="evidence" value="ECO:0007669"/>
    <property type="project" value="UniProtKB-KW"/>
</dbReference>
<dbReference type="EMBL" id="JANBPU010000044">
    <property type="protein sequence ID" value="KAJ1918472.1"/>
    <property type="molecule type" value="Genomic_DNA"/>
</dbReference>
<dbReference type="Gene3D" id="1.10.8.60">
    <property type="match status" value="1"/>
</dbReference>
<dbReference type="PROSITE" id="PS00674">
    <property type="entry name" value="AAA"/>
    <property type="match status" value="1"/>
</dbReference>
<evidence type="ECO:0000256" key="1">
    <source>
        <dbReference type="ARBA" id="ARBA00001947"/>
    </source>
</evidence>
<accession>A0A9W8A0V4</accession>
<dbReference type="GO" id="GO:0016887">
    <property type="term" value="F:ATP hydrolysis activity"/>
    <property type="evidence" value="ECO:0007669"/>
    <property type="project" value="InterPro"/>
</dbReference>
<dbReference type="InterPro" id="IPR000642">
    <property type="entry name" value="Peptidase_M41"/>
</dbReference>
<dbReference type="Gene3D" id="3.40.50.300">
    <property type="entry name" value="P-loop containing nucleotide triphosphate hydrolases"/>
    <property type="match status" value="2"/>
</dbReference>
<dbReference type="InterPro" id="IPR003593">
    <property type="entry name" value="AAA+_ATPase"/>
</dbReference>
<dbReference type="GO" id="GO:0141164">
    <property type="term" value="P:mitochondrial protein quality control"/>
    <property type="evidence" value="ECO:0007669"/>
    <property type="project" value="UniProtKB-ARBA"/>
</dbReference>
<keyword evidence="11" id="KW-0651">Protein splicing</keyword>
<evidence type="ECO:0000256" key="9">
    <source>
        <dbReference type="ARBA" id="ARBA00022833"/>
    </source>
</evidence>
<dbReference type="InterPro" id="IPR027417">
    <property type="entry name" value="P-loop_NTPase"/>
</dbReference>
<comment type="cofactor">
    <cofactor evidence="1">
        <name>Zn(2+)</name>
        <dbReference type="ChEBI" id="CHEBI:29105"/>
    </cofactor>
</comment>